<dbReference type="EMBL" id="MT141508">
    <property type="protein sequence ID" value="QJA63868.1"/>
    <property type="molecule type" value="Genomic_DNA"/>
</dbReference>
<protein>
    <submittedName>
        <fullName evidence="1">Uncharacterized protein</fullName>
    </submittedName>
</protein>
<dbReference type="EMBL" id="MT144152">
    <property type="protein sequence ID" value="QJA49741.1"/>
    <property type="molecule type" value="Genomic_DNA"/>
</dbReference>
<name>A0A6H1ZQP1_9ZZZZ</name>
<proteinExistence type="predicted"/>
<dbReference type="EMBL" id="MT144776">
    <property type="protein sequence ID" value="QJH99226.1"/>
    <property type="molecule type" value="Genomic_DNA"/>
</dbReference>
<evidence type="ECO:0000313" key="1">
    <source>
        <dbReference type="EMBL" id="QJA49741.1"/>
    </source>
</evidence>
<reference evidence="1" key="1">
    <citation type="submission" date="2020-03" db="EMBL/GenBank/DDBJ databases">
        <title>The deep terrestrial virosphere.</title>
        <authorList>
            <person name="Holmfeldt K."/>
            <person name="Nilsson E."/>
            <person name="Simone D."/>
            <person name="Lopez-Fernandez M."/>
            <person name="Wu X."/>
            <person name="de Brujin I."/>
            <person name="Lundin D."/>
            <person name="Andersson A."/>
            <person name="Bertilsson S."/>
            <person name="Dopson M."/>
        </authorList>
    </citation>
    <scope>NUCLEOTIDE SEQUENCE</scope>
    <source>
        <strain evidence="3">MM415A00502</strain>
        <strain evidence="2">MM415B00571</strain>
        <strain evidence="1">TM448A01450</strain>
        <strain evidence="4">TM448B01526</strain>
    </source>
</reference>
<organism evidence="1">
    <name type="scientific">viral metagenome</name>
    <dbReference type="NCBI Taxonomy" id="1070528"/>
    <lineage>
        <taxon>unclassified sequences</taxon>
        <taxon>metagenomes</taxon>
        <taxon>organismal metagenomes</taxon>
    </lineage>
</organism>
<dbReference type="AlphaFoldDB" id="A0A6H1ZQP1"/>
<sequence length="56" mass="6619">MKTKIIDLKKQKTLKAIKIVRKEMTEFVPSESYIYVERDGEQFIFSSGYLLDENDT</sequence>
<evidence type="ECO:0000313" key="4">
    <source>
        <dbReference type="EMBL" id="QJH99226.1"/>
    </source>
</evidence>
<accession>A0A6H1ZQP1</accession>
<gene>
    <name evidence="3" type="ORF">MM415A00502_0004</name>
    <name evidence="2" type="ORF">MM415B00571_0014</name>
    <name evidence="1" type="ORF">TM448A01450_0007</name>
    <name evidence="4" type="ORF">TM448B01526_0008</name>
</gene>
<dbReference type="EMBL" id="MT142467">
    <property type="protein sequence ID" value="QJA81680.1"/>
    <property type="molecule type" value="Genomic_DNA"/>
</dbReference>
<evidence type="ECO:0000313" key="2">
    <source>
        <dbReference type="EMBL" id="QJA63868.1"/>
    </source>
</evidence>
<evidence type="ECO:0000313" key="3">
    <source>
        <dbReference type="EMBL" id="QJA81680.1"/>
    </source>
</evidence>